<evidence type="ECO:0000313" key="2">
    <source>
        <dbReference type="EMBL" id="NCI50427.1"/>
    </source>
</evidence>
<reference evidence="2 3" key="1">
    <citation type="submission" date="2020-01" db="EMBL/GenBank/DDBJ databases">
        <title>Genome analysis.</title>
        <authorList>
            <person name="Wu S."/>
            <person name="Wang G."/>
        </authorList>
    </citation>
    <scope>NUCLEOTIDE SEQUENCE [LARGE SCALE GENOMIC DNA]</scope>
    <source>
        <strain evidence="2 3">SYL130</strain>
    </source>
</reference>
<comment type="caution">
    <text evidence="2">The sequence shown here is derived from an EMBL/GenBank/DDBJ whole genome shotgun (WGS) entry which is preliminary data.</text>
</comment>
<sequence length="256" mass="28959">MKMQTLPKVSVIIPAFNEEKYIERVLDALLVQDYPDFEIIVCDNHSTDRTPQVVTRFMEMLTVKMLRVVLVREERQGTNFARECARRSATGSVIAQLDADCIPPCDWLRKGVTQLCRGKRVAVTGPYDYFDGPGAMRTWSLFSQRLLYPLASGLAQLTGRAAILIGGNAFIRAEILERAGGYNTSLTFYGDDVDLGGKLCRFGKVAYCNSLLQPSSSRRYRANGFWEVNRKYQASFWNLIWNKNILQGTGEISHPR</sequence>
<dbReference type="Proteomes" id="UP000753802">
    <property type="component" value="Unassembled WGS sequence"/>
</dbReference>
<dbReference type="RefSeq" id="WP_161818723.1">
    <property type="nucleotide sequence ID" value="NZ_JAACJS010000012.1"/>
</dbReference>
<dbReference type="Pfam" id="PF00535">
    <property type="entry name" value="Glycos_transf_2"/>
    <property type="match status" value="1"/>
</dbReference>
<dbReference type="PANTHER" id="PTHR43685:SF2">
    <property type="entry name" value="GLYCOSYLTRANSFERASE 2-LIKE DOMAIN-CONTAINING PROTEIN"/>
    <property type="match status" value="1"/>
</dbReference>
<dbReference type="InterPro" id="IPR050834">
    <property type="entry name" value="Glycosyltransf_2"/>
</dbReference>
<feature type="domain" description="Glycosyltransferase 2-like" evidence="1">
    <location>
        <begin position="10"/>
        <end position="178"/>
    </location>
</feature>
<name>A0ABW9ZXK0_9BACT</name>
<dbReference type="Gene3D" id="3.90.550.10">
    <property type="entry name" value="Spore Coat Polysaccharide Biosynthesis Protein SpsA, Chain A"/>
    <property type="match status" value="1"/>
</dbReference>
<dbReference type="SUPFAM" id="SSF53448">
    <property type="entry name" value="Nucleotide-diphospho-sugar transferases"/>
    <property type="match status" value="1"/>
</dbReference>
<dbReference type="PANTHER" id="PTHR43685">
    <property type="entry name" value="GLYCOSYLTRANSFERASE"/>
    <property type="match status" value="1"/>
</dbReference>
<organism evidence="2 3">
    <name type="scientific">Sediminibacterium roseum</name>
    <dbReference type="NCBI Taxonomy" id="1978412"/>
    <lineage>
        <taxon>Bacteria</taxon>
        <taxon>Pseudomonadati</taxon>
        <taxon>Bacteroidota</taxon>
        <taxon>Chitinophagia</taxon>
        <taxon>Chitinophagales</taxon>
        <taxon>Chitinophagaceae</taxon>
        <taxon>Sediminibacterium</taxon>
    </lineage>
</organism>
<keyword evidence="3" id="KW-1185">Reference proteome</keyword>
<proteinExistence type="predicted"/>
<dbReference type="InterPro" id="IPR029044">
    <property type="entry name" value="Nucleotide-diphossugar_trans"/>
</dbReference>
<protein>
    <submittedName>
        <fullName evidence="2">Glycosyltransferase family 2 protein</fullName>
    </submittedName>
</protein>
<dbReference type="InterPro" id="IPR001173">
    <property type="entry name" value="Glyco_trans_2-like"/>
</dbReference>
<evidence type="ECO:0000259" key="1">
    <source>
        <dbReference type="Pfam" id="PF00535"/>
    </source>
</evidence>
<dbReference type="CDD" id="cd00761">
    <property type="entry name" value="Glyco_tranf_GTA_type"/>
    <property type="match status" value="1"/>
</dbReference>
<dbReference type="EMBL" id="JAACJS010000012">
    <property type="protein sequence ID" value="NCI50427.1"/>
    <property type="molecule type" value="Genomic_DNA"/>
</dbReference>
<evidence type="ECO:0000313" key="3">
    <source>
        <dbReference type="Proteomes" id="UP000753802"/>
    </source>
</evidence>
<accession>A0ABW9ZXK0</accession>
<gene>
    <name evidence="2" type="ORF">GWC95_10875</name>
</gene>